<dbReference type="OrthoDB" id="5724405at2"/>
<dbReference type="KEGG" id="hmi:soil367_12210"/>
<evidence type="ECO:0000313" key="3">
    <source>
        <dbReference type="Proteomes" id="UP000298049"/>
    </source>
</evidence>
<name>A0A4P7XIR9_9ALTE</name>
<proteinExistence type="predicted"/>
<evidence type="ECO:0000313" key="2">
    <source>
        <dbReference type="EMBL" id="QCF26633.1"/>
    </source>
</evidence>
<evidence type="ECO:0000256" key="1">
    <source>
        <dbReference type="SAM" id="MobiDB-lite"/>
    </source>
</evidence>
<dbReference type="Proteomes" id="UP000298049">
    <property type="component" value="Chromosome"/>
</dbReference>
<feature type="compositionally biased region" description="Basic and acidic residues" evidence="1">
    <location>
        <begin position="574"/>
        <end position="588"/>
    </location>
</feature>
<dbReference type="EMBL" id="CP031093">
    <property type="protein sequence ID" value="QCF26633.1"/>
    <property type="molecule type" value="Genomic_DNA"/>
</dbReference>
<feature type="region of interest" description="Disordered" evidence="1">
    <location>
        <begin position="574"/>
        <end position="600"/>
    </location>
</feature>
<dbReference type="RefSeq" id="WP_136549339.1">
    <property type="nucleotide sequence ID" value="NZ_CP031093.1"/>
</dbReference>
<reference evidence="2 3" key="1">
    <citation type="submission" date="2018-07" db="EMBL/GenBank/DDBJ databases">
        <title>Marsedoiliclastica nanhaica gen. nov. sp. nov., a novel marine hydrocarbonoclastic bacterium isolated from an in-situ enriched hydrocarbon-degrading consortium in deep-sea sediment.</title>
        <authorList>
            <person name="Dong C."/>
            <person name="Ma T."/>
            <person name="Liu R."/>
            <person name="Shao Z."/>
        </authorList>
    </citation>
    <scope>NUCLEOTIDE SEQUENCE [LARGE SCALE GENOMIC DNA]</scope>
    <source>
        <strain evidence="3">soil36-7</strain>
    </source>
</reference>
<organism evidence="2 3">
    <name type="scientific">Hydrocarboniclastica marina</name>
    <dbReference type="NCBI Taxonomy" id="2259620"/>
    <lineage>
        <taxon>Bacteria</taxon>
        <taxon>Pseudomonadati</taxon>
        <taxon>Pseudomonadota</taxon>
        <taxon>Gammaproteobacteria</taxon>
        <taxon>Alteromonadales</taxon>
        <taxon>Alteromonadaceae</taxon>
        <taxon>Hydrocarboniclastica</taxon>
    </lineage>
</organism>
<keyword evidence="3" id="KW-1185">Reference proteome</keyword>
<dbReference type="AlphaFoldDB" id="A0A4P7XIR9"/>
<sequence length="600" mass="67227">MEGNTHKLNLVMPEQSRTRLTFCEAAPKPFRSWIKGLPMANIGETARRLYQAIIELNQLEAPAPLRLSLLELIRPPIYYVCNELARHYLGHSISLPDKQRKVANLAQALQLHLASGYKQALVDFLDNNSNDRNRRQIAQSAHRAITDLSSTVLRAAQLYCPSPARSWAEAHSIFRFIHARQLDDLQIEDETNAHRPDLSLSEAYKRLLLLGCCRPNQLRQDELKQVYGLFELWANHSEFKEEPGANTLFLVDVNRDAPPVYRSLVPELPTGALNFDTTELWERLTETLNTMGDRRSTERLPLELPGAVNEALMLHLNQALGILTKRSFKRIPRQGRLQVCIGMSAAHYYSAGEVEFNQFLGGTEAAEDEANVFLTRARRKEDAWSGAHDAAPSESMVSPDVPINFRGASGNVVDGQERQASYPSYTVPLVNTSPGGYCLHWNEKVPSALQTGEVAVVREQSSHPWSLAVVRWIRQVRQQGTQVGIELLAPNSVPCGVQLIQKVGNSSEFLRGLLLPELGNLGQPATLITPRMPFQVGSRVVLFHDNSEEECQLSRRVAATGSISQFELRFFKRSEPEKASPAEGRADTTEDDFDSLWPSL</sequence>
<accession>A0A4P7XIR9</accession>
<protein>
    <submittedName>
        <fullName evidence="2">GTPase</fullName>
    </submittedName>
</protein>
<gene>
    <name evidence="2" type="ORF">soil367_12210</name>
</gene>